<dbReference type="CDD" id="cd01647">
    <property type="entry name" value="RT_LTR"/>
    <property type="match status" value="1"/>
</dbReference>
<dbReference type="AlphaFoldDB" id="A0AAF0X4B7"/>
<dbReference type="Pfam" id="PF00078">
    <property type="entry name" value="RVT_1"/>
    <property type="match status" value="1"/>
</dbReference>
<protein>
    <recommendedName>
        <fullName evidence="8">Reverse transcriptase domain-containing protein</fullName>
    </recommendedName>
</protein>
<dbReference type="SUPFAM" id="SSF56672">
    <property type="entry name" value="DNA/RNA polymerases"/>
    <property type="match status" value="1"/>
</dbReference>
<dbReference type="InterPro" id="IPR043502">
    <property type="entry name" value="DNA/RNA_pol_sf"/>
</dbReference>
<dbReference type="Pfam" id="PF08284">
    <property type="entry name" value="RVP_2"/>
    <property type="match status" value="1"/>
</dbReference>
<keyword evidence="5" id="KW-0255">Endonuclease</keyword>
<organism evidence="9 10">
    <name type="scientific">Daucus carota subsp. sativus</name>
    <name type="common">Carrot</name>
    <dbReference type="NCBI Taxonomy" id="79200"/>
    <lineage>
        <taxon>Eukaryota</taxon>
        <taxon>Viridiplantae</taxon>
        <taxon>Streptophyta</taxon>
        <taxon>Embryophyta</taxon>
        <taxon>Tracheophyta</taxon>
        <taxon>Spermatophyta</taxon>
        <taxon>Magnoliopsida</taxon>
        <taxon>eudicotyledons</taxon>
        <taxon>Gunneridae</taxon>
        <taxon>Pentapetalae</taxon>
        <taxon>asterids</taxon>
        <taxon>campanulids</taxon>
        <taxon>Apiales</taxon>
        <taxon>Apiaceae</taxon>
        <taxon>Apioideae</taxon>
        <taxon>Scandiceae</taxon>
        <taxon>Daucinae</taxon>
        <taxon>Daucus</taxon>
        <taxon>Daucus sect. Daucus</taxon>
    </lineage>
</organism>
<dbReference type="EMBL" id="CP093347">
    <property type="protein sequence ID" value="WOH00327.1"/>
    <property type="molecule type" value="Genomic_DNA"/>
</dbReference>
<dbReference type="GO" id="GO:0003964">
    <property type="term" value="F:RNA-directed DNA polymerase activity"/>
    <property type="evidence" value="ECO:0007669"/>
    <property type="project" value="UniProtKB-KW"/>
</dbReference>
<dbReference type="InterPro" id="IPR000477">
    <property type="entry name" value="RT_dom"/>
</dbReference>
<evidence type="ECO:0000313" key="9">
    <source>
        <dbReference type="EMBL" id="WOH00327.1"/>
    </source>
</evidence>
<keyword evidence="7" id="KW-0695">RNA-directed DNA polymerase</keyword>
<keyword evidence="10" id="KW-1185">Reference proteome</keyword>
<dbReference type="PROSITE" id="PS50878">
    <property type="entry name" value="RT_POL"/>
    <property type="match status" value="1"/>
</dbReference>
<dbReference type="Gene3D" id="2.40.70.10">
    <property type="entry name" value="Acid Proteases"/>
    <property type="match status" value="1"/>
</dbReference>
<dbReference type="InterPro" id="IPR050951">
    <property type="entry name" value="Retrovirus_Pol_polyprotein"/>
</dbReference>
<evidence type="ECO:0000256" key="6">
    <source>
        <dbReference type="ARBA" id="ARBA00022801"/>
    </source>
</evidence>
<reference evidence="9" key="1">
    <citation type="journal article" date="2016" name="Nat. Genet.">
        <title>A high-quality carrot genome assembly provides new insights into carotenoid accumulation and asterid genome evolution.</title>
        <authorList>
            <person name="Iorizzo M."/>
            <person name="Ellison S."/>
            <person name="Senalik D."/>
            <person name="Zeng P."/>
            <person name="Satapoomin P."/>
            <person name="Huang J."/>
            <person name="Bowman M."/>
            <person name="Iovene M."/>
            <person name="Sanseverino W."/>
            <person name="Cavagnaro P."/>
            <person name="Yildiz M."/>
            <person name="Macko-Podgorni A."/>
            <person name="Moranska E."/>
            <person name="Grzebelus E."/>
            <person name="Grzebelus D."/>
            <person name="Ashrafi H."/>
            <person name="Zheng Z."/>
            <person name="Cheng S."/>
            <person name="Spooner D."/>
            <person name="Van Deynze A."/>
            <person name="Simon P."/>
        </authorList>
    </citation>
    <scope>NUCLEOTIDE SEQUENCE</scope>
    <source>
        <tissue evidence="9">Leaf</tissue>
    </source>
</reference>
<dbReference type="SUPFAM" id="SSF50630">
    <property type="entry name" value="Acid proteases"/>
    <property type="match status" value="1"/>
</dbReference>
<evidence type="ECO:0000256" key="2">
    <source>
        <dbReference type="ARBA" id="ARBA00022679"/>
    </source>
</evidence>
<dbReference type="CDD" id="cd00303">
    <property type="entry name" value="retropepsin_like"/>
    <property type="match status" value="1"/>
</dbReference>
<accession>A0AAF0X4B7</accession>
<sequence>MASTQKYTKFAVISTNPGTYPAKPNALPLATAKPPLLPTPQIKTPQTKQLVKPQQFIPAEVRAEKLAKGLCYYCDQKYERGHKCKFREPQLFTVEIPGGDVEENWESDGDCTEEVEDCVIKDSDPCISVSALTGSQTFSTMRVRGLVQNKPLHILIDSGSTHNFLDITMASKLKCEVSAITKQEITVADGNSISCQNVVKNFSWRMGGYDFTSEVMLIDLGSCDMVLGVQWLSTLGTVKWNFNKLLMEFQVDKQFIRLKGVAPQKLKVVSAESSKKLFKNAAQLCFIQIQQLNKGEPEESASSLENQNQDLSDHQSELEMLKSQYGDIFMEPKELPPSRGVFDHRIPLMEGSNPINIRPYRYPLKQRDVIEQMIDEMLQKGIIQNSASPFASPVVLVGKKDGSWRLCVDYRELNKKTIKDKFPIPVVDELIDELSGSTVFSKLDLRAGYHQLRMCDKDVFKTAFKTHSGHYEFLVMPFGLTNAPASFQGWMNAIFKPLLRRCVLVFFDDILIYSKTAADHWVHLKQVFELMRANLLFAKESKCSFMMEKVEYLGHFISAKGVETDAKKIKVVANWPVPTNVKELRSFLGLAGYYRKFIKNYAWISRELTDQLRKGAFNWNDNSQSAFDNLKTALVSAPVLALPDFNKLFVV</sequence>
<keyword evidence="4" id="KW-0540">Nuclease</keyword>
<gene>
    <name evidence="9" type="ORF">DCAR_0519686</name>
</gene>
<dbReference type="PROSITE" id="PS00141">
    <property type="entry name" value="ASP_PROTEASE"/>
    <property type="match status" value="1"/>
</dbReference>
<keyword evidence="6" id="KW-0378">Hydrolase</keyword>
<dbReference type="Gene3D" id="3.10.10.10">
    <property type="entry name" value="HIV Type 1 Reverse Transcriptase, subunit A, domain 1"/>
    <property type="match status" value="1"/>
</dbReference>
<dbReference type="GO" id="GO:0006508">
    <property type="term" value="P:proteolysis"/>
    <property type="evidence" value="ECO:0007669"/>
    <property type="project" value="UniProtKB-KW"/>
</dbReference>
<dbReference type="Gene3D" id="3.30.70.270">
    <property type="match status" value="2"/>
</dbReference>
<evidence type="ECO:0000256" key="3">
    <source>
        <dbReference type="ARBA" id="ARBA00022695"/>
    </source>
</evidence>
<dbReference type="GO" id="GO:0004190">
    <property type="term" value="F:aspartic-type endopeptidase activity"/>
    <property type="evidence" value="ECO:0007669"/>
    <property type="project" value="InterPro"/>
</dbReference>
<evidence type="ECO:0000256" key="7">
    <source>
        <dbReference type="ARBA" id="ARBA00022918"/>
    </source>
</evidence>
<dbReference type="InterPro" id="IPR021109">
    <property type="entry name" value="Peptidase_aspartic_dom_sf"/>
</dbReference>
<dbReference type="PANTHER" id="PTHR37984:SF5">
    <property type="entry name" value="PROTEIN NYNRIN-LIKE"/>
    <property type="match status" value="1"/>
</dbReference>
<dbReference type="FunFam" id="3.30.70.270:FF:000020">
    <property type="entry name" value="Transposon Tf2-6 polyprotein-like Protein"/>
    <property type="match status" value="1"/>
</dbReference>
<evidence type="ECO:0000256" key="5">
    <source>
        <dbReference type="ARBA" id="ARBA00022759"/>
    </source>
</evidence>
<name>A0AAF0X4B7_DAUCS</name>
<evidence type="ECO:0000259" key="8">
    <source>
        <dbReference type="PROSITE" id="PS50878"/>
    </source>
</evidence>
<evidence type="ECO:0000256" key="1">
    <source>
        <dbReference type="ARBA" id="ARBA00022670"/>
    </source>
</evidence>
<keyword evidence="3" id="KW-0548">Nucleotidyltransferase</keyword>
<feature type="domain" description="Reverse transcriptase" evidence="8">
    <location>
        <begin position="378"/>
        <end position="592"/>
    </location>
</feature>
<dbReference type="InterPro" id="IPR001969">
    <property type="entry name" value="Aspartic_peptidase_AS"/>
</dbReference>
<reference evidence="9" key="2">
    <citation type="submission" date="2022-03" db="EMBL/GenBank/DDBJ databases">
        <title>Draft title - Genomic analysis of global carrot germplasm unveils the trajectory of domestication and the origin of high carotenoid orange carrot.</title>
        <authorList>
            <person name="Iorizzo M."/>
            <person name="Ellison S."/>
            <person name="Senalik D."/>
            <person name="Macko-Podgorni A."/>
            <person name="Grzebelus D."/>
            <person name="Bostan H."/>
            <person name="Rolling W."/>
            <person name="Curaba J."/>
            <person name="Simon P."/>
        </authorList>
    </citation>
    <scope>NUCLEOTIDE SEQUENCE</scope>
    <source>
        <tissue evidence="9">Leaf</tissue>
    </source>
</reference>
<dbReference type="Proteomes" id="UP000077755">
    <property type="component" value="Chromosome 5"/>
</dbReference>
<dbReference type="FunFam" id="3.10.10.10:FF:000007">
    <property type="entry name" value="Retrovirus-related Pol polyprotein from transposon 17.6-like Protein"/>
    <property type="match status" value="1"/>
</dbReference>
<keyword evidence="2" id="KW-0808">Transferase</keyword>
<proteinExistence type="predicted"/>
<dbReference type="PANTHER" id="PTHR37984">
    <property type="entry name" value="PROTEIN CBG26694"/>
    <property type="match status" value="1"/>
</dbReference>
<keyword evidence="1" id="KW-0645">Protease</keyword>
<dbReference type="GO" id="GO:0004519">
    <property type="term" value="F:endonuclease activity"/>
    <property type="evidence" value="ECO:0007669"/>
    <property type="project" value="UniProtKB-KW"/>
</dbReference>
<dbReference type="InterPro" id="IPR043128">
    <property type="entry name" value="Rev_trsase/Diguanyl_cyclase"/>
</dbReference>
<evidence type="ECO:0000313" key="10">
    <source>
        <dbReference type="Proteomes" id="UP000077755"/>
    </source>
</evidence>
<evidence type="ECO:0000256" key="4">
    <source>
        <dbReference type="ARBA" id="ARBA00022722"/>
    </source>
</evidence>